<dbReference type="PANTHER" id="PTHR44653:SF2">
    <property type="entry name" value="DNAJ HOMOLOG SUBFAMILY C MEMBER 1"/>
    <property type="match status" value="1"/>
</dbReference>
<dbReference type="AlphaFoldDB" id="L8X598"/>
<proteinExistence type="predicted"/>
<dbReference type="CDD" id="cd06257">
    <property type="entry name" value="DnaJ"/>
    <property type="match status" value="1"/>
</dbReference>
<dbReference type="InterPro" id="IPR052606">
    <property type="entry name" value="DnaJ_domain_protein"/>
</dbReference>
<keyword evidence="2" id="KW-0732">Signal</keyword>
<feature type="region of interest" description="Disordered" evidence="6">
    <location>
        <begin position="1"/>
        <end position="23"/>
    </location>
</feature>
<dbReference type="EMBL" id="AFRT01000091">
    <property type="protein sequence ID" value="ELU45375.1"/>
    <property type="molecule type" value="Genomic_DNA"/>
</dbReference>
<dbReference type="PRINTS" id="PR00625">
    <property type="entry name" value="JDOMAIN"/>
</dbReference>
<accession>L8X598</accession>
<comment type="caution">
    <text evidence="9">The sequence shown here is derived from an EMBL/GenBank/DDBJ whole genome shotgun (WGS) entry which is preliminary data.</text>
</comment>
<evidence type="ECO:0000256" key="5">
    <source>
        <dbReference type="ARBA" id="ARBA00037847"/>
    </source>
</evidence>
<feature type="domain" description="J" evidence="8">
    <location>
        <begin position="215"/>
        <end position="279"/>
    </location>
</feature>
<dbReference type="InterPro" id="IPR001623">
    <property type="entry name" value="DnaJ_domain"/>
</dbReference>
<organism evidence="9 10">
    <name type="scientific">Thanatephorus cucumeris (strain AG1-IA)</name>
    <name type="common">Rice sheath blight fungus</name>
    <name type="synonym">Rhizoctonia solani</name>
    <dbReference type="NCBI Taxonomy" id="983506"/>
    <lineage>
        <taxon>Eukaryota</taxon>
        <taxon>Fungi</taxon>
        <taxon>Dikarya</taxon>
        <taxon>Basidiomycota</taxon>
        <taxon>Agaricomycotina</taxon>
        <taxon>Agaricomycetes</taxon>
        <taxon>Cantharellales</taxon>
        <taxon>Ceratobasidiaceae</taxon>
        <taxon>Rhizoctonia</taxon>
        <taxon>Rhizoctonia solani AG-1</taxon>
    </lineage>
</organism>
<dbReference type="Proteomes" id="UP000011668">
    <property type="component" value="Unassembled WGS sequence"/>
</dbReference>
<gene>
    <name evidence="9" type="ORF">AG1IA_00609</name>
</gene>
<evidence type="ECO:0000256" key="3">
    <source>
        <dbReference type="ARBA" id="ARBA00022989"/>
    </source>
</evidence>
<reference evidence="9 10" key="1">
    <citation type="journal article" date="2013" name="Nat. Commun.">
        <title>The evolution and pathogenic mechanisms of the rice sheath blight pathogen.</title>
        <authorList>
            <person name="Zheng A."/>
            <person name="Lin R."/>
            <person name="Xu L."/>
            <person name="Qin P."/>
            <person name="Tang C."/>
            <person name="Ai P."/>
            <person name="Zhang D."/>
            <person name="Liu Y."/>
            <person name="Sun Z."/>
            <person name="Feng H."/>
            <person name="Wang Y."/>
            <person name="Chen Y."/>
            <person name="Liang X."/>
            <person name="Fu R."/>
            <person name="Li Q."/>
            <person name="Zhang J."/>
            <person name="Yu X."/>
            <person name="Xie Z."/>
            <person name="Ding L."/>
            <person name="Guan P."/>
            <person name="Tang J."/>
            <person name="Liang Y."/>
            <person name="Wang S."/>
            <person name="Deng Q."/>
            <person name="Li S."/>
            <person name="Zhu J."/>
            <person name="Wang L."/>
            <person name="Liu H."/>
            <person name="Li P."/>
        </authorList>
    </citation>
    <scope>NUCLEOTIDE SEQUENCE [LARGE SCALE GENOMIC DNA]</scope>
    <source>
        <strain evidence="10">AG-1 IA</strain>
    </source>
</reference>
<evidence type="ECO:0000256" key="7">
    <source>
        <dbReference type="SAM" id="Phobius"/>
    </source>
</evidence>
<comment type="subcellular location">
    <subcellularLocation>
        <location evidence="5">Endomembrane system</location>
        <topology evidence="5">Single-pass membrane protein</topology>
    </subcellularLocation>
</comment>
<feature type="transmembrane region" description="Helical" evidence="7">
    <location>
        <begin position="299"/>
        <end position="318"/>
    </location>
</feature>
<dbReference type="STRING" id="983506.L8X598"/>
<dbReference type="Pfam" id="PF00226">
    <property type="entry name" value="DnaJ"/>
    <property type="match status" value="1"/>
</dbReference>
<dbReference type="HOGENOM" id="CLU_582891_0_0_1"/>
<evidence type="ECO:0000313" key="10">
    <source>
        <dbReference type="Proteomes" id="UP000011668"/>
    </source>
</evidence>
<keyword evidence="1 7" id="KW-0812">Transmembrane</keyword>
<evidence type="ECO:0000256" key="4">
    <source>
        <dbReference type="ARBA" id="ARBA00023136"/>
    </source>
</evidence>
<feature type="region of interest" description="Disordered" evidence="6">
    <location>
        <begin position="423"/>
        <end position="469"/>
    </location>
</feature>
<evidence type="ECO:0000259" key="8">
    <source>
        <dbReference type="PROSITE" id="PS50076"/>
    </source>
</evidence>
<dbReference type="SMART" id="SM00271">
    <property type="entry name" value="DnaJ"/>
    <property type="match status" value="1"/>
</dbReference>
<dbReference type="Gene3D" id="1.10.287.110">
    <property type="entry name" value="DnaJ domain"/>
    <property type="match status" value="1"/>
</dbReference>
<dbReference type="GO" id="GO:0012505">
    <property type="term" value="C:endomembrane system"/>
    <property type="evidence" value="ECO:0007669"/>
    <property type="project" value="UniProtKB-SubCell"/>
</dbReference>
<dbReference type="SUPFAM" id="SSF46565">
    <property type="entry name" value="Chaperone J-domain"/>
    <property type="match status" value="1"/>
</dbReference>
<name>L8X598_THACA</name>
<protein>
    <submittedName>
        <fullName evidence="9">DnaJ domain-containing protein</fullName>
    </submittedName>
</protein>
<keyword evidence="3 7" id="KW-1133">Transmembrane helix</keyword>
<feature type="compositionally biased region" description="Basic residues" evidence="6">
    <location>
        <begin position="460"/>
        <end position="469"/>
    </location>
</feature>
<dbReference type="OrthoDB" id="413400at2759"/>
<keyword evidence="10" id="KW-1185">Reference proteome</keyword>
<feature type="transmembrane region" description="Helical" evidence="7">
    <location>
        <begin position="179"/>
        <end position="199"/>
    </location>
</feature>
<evidence type="ECO:0000256" key="1">
    <source>
        <dbReference type="ARBA" id="ARBA00022692"/>
    </source>
</evidence>
<dbReference type="PANTHER" id="PTHR44653">
    <property type="entry name" value="DNAJ HOMOLOG SUBFAMILY C MEMBER 1"/>
    <property type="match status" value="1"/>
</dbReference>
<evidence type="ECO:0000313" key="9">
    <source>
        <dbReference type="EMBL" id="ELU45375.1"/>
    </source>
</evidence>
<dbReference type="InterPro" id="IPR036869">
    <property type="entry name" value="J_dom_sf"/>
</dbReference>
<sequence length="469" mass="51871">MCMGRQLRYKHKEKTDAGEGNRGMGGDSGKWLYKVKEDKREGLGPVNCTSNDIMGAAVQSPEPPLQSPSLPDGSLLSVNRWPCVDICIYKKRPLLMESVVPRRPSLGCAYAWASVVQVRPSIDCTLRPTLQRIQEQFWPCNGACKVNSQLPNQRGATRQTRDQVEIFAGTRNLSQFTTVMRALLFLCGLFAALTAVLAWTKEDYEIFDLVRPGTTFYSLLGVSPSATGPELAKAYKKLSVKLHPDKNPGVKGAHERYARLGKINAILKGEGRDRYNFFYKNGVPKWRGTGYYYSRFRPGLGTVLVFLALLTCTLQFFVQKMNYARDIERVRDLVNRAKLAAWGPRMVPVEGTRKVRIPATQVSAEEMSYGANTRTIELVVKGDGTVWHNTGDGEDLFDESALPKPAFSSTWVPSLFKSLIGKLTSAKPEPQENGVDGSSDSSETEASDAAVATGVEKSSGKKRKGGRRK</sequence>
<evidence type="ECO:0000256" key="2">
    <source>
        <dbReference type="ARBA" id="ARBA00022729"/>
    </source>
</evidence>
<evidence type="ECO:0000256" key="6">
    <source>
        <dbReference type="SAM" id="MobiDB-lite"/>
    </source>
</evidence>
<dbReference type="PROSITE" id="PS50076">
    <property type="entry name" value="DNAJ_2"/>
    <property type="match status" value="1"/>
</dbReference>
<keyword evidence="4 7" id="KW-0472">Membrane</keyword>